<name>A0A4Q7UYB4_PSEST</name>
<proteinExistence type="predicted"/>
<dbReference type="Proteomes" id="UP000291591">
    <property type="component" value="Unassembled WGS sequence"/>
</dbReference>
<evidence type="ECO:0000313" key="1">
    <source>
        <dbReference type="EMBL" id="RZT87087.1"/>
    </source>
</evidence>
<dbReference type="EMBL" id="SHKL01000001">
    <property type="protein sequence ID" value="RZT87087.1"/>
    <property type="molecule type" value="Genomic_DNA"/>
</dbReference>
<gene>
    <name evidence="1" type="ORF">EV383_3994</name>
</gene>
<keyword evidence="2" id="KW-1185">Reference proteome</keyword>
<dbReference type="NCBIfam" id="NF040488">
    <property type="entry name" value="SCO5389_fam"/>
    <property type="match status" value="1"/>
</dbReference>
<dbReference type="Pfam" id="PF20704">
    <property type="entry name" value="KH_NucS_shadow"/>
    <property type="match status" value="1"/>
</dbReference>
<reference evidence="1 2" key="1">
    <citation type="submission" date="2019-02" db="EMBL/GenBank/DDBJ databases">
        <title>Sequencing the genomes of 1000 actinobacteria strains.</title>
        <authorList>
            <person name="Klenk H.-P."/>
        </authorList>
    </citation>
    <scope>NUCLEOTIDE SEQUENCE [LARGE SCALE GENOMIC DNA]</scope>
    <source>
        <strain evidence="1 2">DSM 45779</strain>
    </source>
</reference>
<dbReference type="AlphaFoldDB" id="A0A4Q7UYB4"/>
<organism evidence="1 2">
    <name type="scientific">Pseudonocardia sediminis</name>
    <dbReference type="NCBI Taxonomy" id="1397368"/>
    <lineage>
        <taxon>Bacteria</taxon>
        <taxon>Bacillati</taxon>
        <taxon>Actinomycetota</taxon>
        <taxon>Actinomycetes</taxon>
        <taxon>Pseudonocardiales</taxon>
        <taxon>Pseudonocardiaceae</taxon>
        <taxon>Pseudonocardia</taxon>
    </lineage>
</organism>
<comment type="caution">
    <text evidence="1">The sequence shown here is derived from an EMBL/GenBank/DDBJ whole genome shotgun (WGS) entry which is preliminary data.</text>
</comment>
<dbReference type="RefSeq" id="WP_130291281.1">
    <property type="nucleotide sequence ID" value="NZ_SHKL01000001.1"/>
</dbReference>
<sequence length="131" mass="14374">MSLDVPTAVIDAAQRREMDDEQFVAVVRDSLPYAWTVVSAAAADRTDRPDAAFGEHEVPPPSEAERGQLLRALASNAIRGALERHFGVVLAFQNCHRVAAFAPAAVDSEIYREFISPRGQVLNQTPELRDC</sequence>
<dbReference type="OrthoDB" id="3428165at2"/>
<evidence type="ECO:0000313" key="2">
    <source>
        <dbReference type="Proteomes" id="UP000291591"/>
    </source>
</evidence>
<protein>
    <submittedName>
        <fullName evidence="1">Uncharacterized protein</fullName>
    </submittedName>
</protein>
<accession>A0A4Q7UYB4</accession>